<dbReference type="AlphaFoldDB" id="A0AA88PAZ9"/>
<protein>
    <submittedName>
        <fullName evidence="1">Uncharacterized protein</fullName>
    </submittedName>
</protein>
<keyword evidence="2" id="KW-1185">Reference proteome</keyword>
<evidence type="ECO:0000313" key="1">
    <source>
        <dbReference type="EMBL" id="KAK2879198.1"/>
    </source>
</evidence>
<comment type="caution">
    <text evidence="1">The sequence shown here is derived from an EMBL/GenBank/DDBJ whole genome shotgun (WGS) entry which is preliminary data.</text>
</comment>
<dbReference type="Proteomes" id="UP001187343">
    <property type="component" value="Unassembled WGS sequence"/>
</dbReference>
<proteinExistence type="predicted"/>
<name>A0AA88PAZ9_9TELE</name>
<evidence type="ECO:0000313" key="2">
    <source>
        <dbReference type="Proteomes" id="UP001187343"/>
    </source>
</evidence>
<dbReference type="EMBL" id="JAUYZG010000019">
    <property type="protein sequence ID" value="KAK2879198.1"/>
    <property type="molecule type" value="Genomic_DNA"/>
</dbReference>
<gene>
    <name evidence="1" type="ORF">Q8A67_019989</name>
</gene>
<sequence length="78" mass="8610">MLPVTFPLVFRADVTQQQECDPRNLKHASIPKKQTPPNIGLLSQTVISTSQTIHAITQGYNKSDNPAGTHVFVLWSPV</sequence>
<organism evidence="1 2">
    <name type="scientific">Cirrhinus molitorella</name>
    <name type="common">mud carp</name>
    <dbReference type="NCBI Taxonomy" id="172907"/>
    <lineage>
        <taxon>Eukaryota</taxon>
        <taxon>Metazoa</taxon>
        <taxon>Chordata</taxon>
        <taxon>Craniata</taxon>
        <taxon>Vertebrata</taxon>
        <taxon>Euteleostomi</taxon>
        <taxon>Actinopterygii</taxon>
        <taxon>Neopterygii</taxon>
        <taxon>Teleostei</taxon>
        <taxon>Ostariophysi</taxon>
        <taxon>Cypriniformes</taxon>
        <taxon>Cyprinidae</taxon>
        <taxon>Labeoninae</taxon>
        <taxon>Labeonini</taxon>
        <taxon>Cirrhinus</taxon>
    </lineage>
</organism>
<accession>A0AA88PAZ9</accession>
<reference evidence="1" key="1">
    <citation type="submission" date="2023-08" db="EMBL/GenBank/DDBJ databases">
        <title>Chromosome-level Genome Assembly of mud carp (Cirrhinus molitorella).</title>
        <authorList>
            <person name="Liu H."/>
        </authorList>
    </citation>
    <scope>NUCLEOTIDE SEQUENCE</scope>
    <source>
        <strain evidence="1">Prfri</strain>
        <tissue evidence="1">Muscle</tissue>
    </source>
</reference>